<name>A0A4Q7KWU1_9PSEU</name>
<organism evidence="2 3">
    <name type="scientific">Herbihabitans rhizosphaerae</name>
    <dbReference type="NCBI Taxonomy" id="1872711"/>
    <lineage>
        <taxon>Bacteria</taxon>
        <taxon>Bacillati</taxon>
        <taxon>Actinomycetota</taxon>
        <taxon>Actinomycetes</taxon>
        <taxon>Pseudonocardiales</taxon>
        <taxon>Pseudonocardiaceae</taxon>
        <taxon>Herbihabitans</taxon>
    </lineage>
</organism>
<feature type="domain" description="DUF5753" evidence="1">
    <location>
        <begin position="2"/>
        <end position="102"/>
    </location>
</feature>
<dbReference type="InterPro" id="IPR043917">
    <property type="entry name" value="DUF5753"/>
</dbReference>
<dbReference type="Pfam" id="PF19054">
    <property type="entry name" value="DUF5753"/>
    <property type="match status" value="1"/>
</dbReference>
<dbReference type="EMBL" id="SGWQ01000003">
    <property type="protein sequence ID" value="RZS41066.1"/>
    <property type="molecule type" value="Genomic_DNA"/>
</dbReference>
<dbReference type="Proteomes" id="UP000294257">
    <property type="component" value="Unassembled WGS sequence"/>
</dbReference>
<sequence>MLTEAALRSRLCSPEVLLGQLDRLSSLAGLPNVKLGIIEFRTRCDTPALHDFWVFDGKQVQIEMFSAELTLKQPQEIELYVKIFEDLAAAASYGRAARALITKVVDELAAEVGDDEDS</sequence>
<evidence type="ECO:0000313" key="2">
    <source>
        <dbReference type="EMBL" id="RZS41066.1"/>
    </source>
</evidence>
<comment type="caution">
    <text evidence="2">The sequence shown here is derived from an EMBL/GenBank/DDBJ whole genome shotgun (WGS) entry which is preliminary data.</text>
</comment>
<dbReference type="AlphaFoldDB" id="A0A4Q7KWU1"/>
<keyword evidence="3" id="KW-1185">Reference proteome</keyword>
<accession>A0A4Q7KWU1</accession>
<gene>
    <name evidence="2" type="ORF">EV193_103384</name>
</gene>
<reference evidence="2 3" key="1">
    <citation type="submission" date="2019-02" db="EMBL/GenBank/DDBJ databases">
        <title>Genomic Encyclopedia of Type Strains, Phase IV (KMG-IV): sequencing the most valuable type-strain genomes for metagenomic binning, comparative biology and taxonomic classification.</title>
        <authorList>
            <person name="Goeker M."/>
        </authorList>
    </citation>
    <scope>NUCLEOTIDE SEQUENCE [LARGE SCALE GENOMIC DNA]</scope>
    <source>
        <strain evidence="2 3">DSM 101727</strain>
    </source>
</reference>
<protein>
    <recommendedName>
        <fullName evidence="1">DUF5753 domain-containing protein</fullName>
    </recommendedName>
</protein>
<evidence type="ECO:0000259" key="1">
    <source>
        <dbReference type="Pfam" id="PF19054"/>
    </source>
</evidence>
<evidence type="ECO:0000313" key="3">
    <source>
        <dbReference type="Proteomes" id="UP000294257"/>
    </source>
</evidence>
<proteinExistence type="predicted"/>